<dbReference type="EMBL" id="JABAGA010000003">
    <property type="protein sequence ID" value="NMF09398.1"/>
    <property type="molecule type" value="Genomic_DNA"/>
</dbReference>
<organism evidence="2 3">
    <name type="scientific">Corynebacterium xerosis</name>
    <dbReference type="NCBI Taxonomy" id="1725"/>
    <lineage>
        <taxon>Bacteria</taxon>
        <taxon>Bacillati</taxon>
        <taxon>Actinomycetota</taxon>
        <taxon>Actinomycetes</taxon>
        <taxon>Mycobacteriales</taxon>
        <taxon>Corynebacteriaceae</taxon>
        <taxon>Corynebacterium</taxon>
    </lineage>
</organism>
<feature type="transmembrane region" description="Helical" evidence="1">
    <location>
        <begin position="44"/>
        <end position="63"/>
    </location>
</feature>
<accession>A0A7X9SWL4</accession>
<feature type="transmembrane region" description="Helical" evidence="1">
    <location>
        <begin position="207"/>
        <end position="227"/>
    </location>
</feature>
<comment type="caution">
    <text evidence="2">The sequence shown here is derived from an EMBL/GenBank/DDBJ whole genome shotgun (WGS) entry which is preliminary data.</text>
</comment>
<keyword evidence="1" id="KW-1133">Transmembrane helix</keyword>
<evidence type="ECO:0000256" key="1">
    <source>
        <dbReference type="SAM" id="Phobius"/>
    </source>
</evidence>
<dbReference type="Proteomes" id="UP000589552">
    <property type="component" value="Unassembled WGS sequence"/>
</dbReference>
<reference evidence="2 3" key="1">
    <citation type="submission" date="2020-04" db="EMBL/GenBank/DDBJ databases">
        <authorList>
            <person name="Hitch T.C.A."/>
            <person name="Wylensek D."/>
            <person name="Clavel T."/>
        </authorList>
    </citation>
    <scope>NUCLEOTIDE SEQUENCE [LARGE SCALE GENOMIC DNA]</scope>
    <source>
        <strain evidence="2 3">BL-383-APC-2I</strain>
    </source>
</reference>
<feature type="transmembrane region" description="Helical" evidence="1">
    <location>
        <begin position="75"/>
        <end position="101"/>
    </location>
</feature>
<proteinExistence type="predicted"/>
<feature type="transmembrane region" description="Helical" evidence="1">
    <location>
        <begin position="20"/>
        <end position="38"/>
    </location>
</feature>
<protein>
    <submittedName>
        <fullName evidence="2">Uncharacterized protein</fullName>
    </submittedName>
</protein>
<sequence length="232" mass="24256">MRHATEHSISAFTAPLRRELAVGFIAIAVLLTVGRFLFLEGSTWNMLGLLATALLFAMCGHRSGAAKALDVPAKAWFTGFAIVAVVWSIALGLLAVGATWLNWRTKPEYARSDAFFVTADPGTPFIVPQDQSQMGGGGGAVSWSLTILVLVTCFLAACAIGAALGAIAAHWGVVTAIVTAAVAFGIALAAAFSIFEAGYRIEAPYPGVFVFGLPAVAVAAIILWFTADRLEP</sequence>
<evidence type="ECO:0000313" key="3">
    <source>
        <dbReference type="Proteomes" id="UP000589552"/>
    </source>
</evidence>
<evidence type="ECO:0000313" key="2">
    <source>
        <dbReference type="EMBL" id="NMF09398.1"/>
    </source>
</evidence>
<feature type="transmembrane region" description="Helical" evidence="1">
    <location>
        <begin position="140"/>
        <end position="164"/>
    </location>
</feature>
<dbReference type="AlphaFoldDB" id="A0A7X9SWL4"/>
<gene>
    <name evidence="2" type="ORF">HF852_07285</name>
</gene>
<keyword evidence="1" id="KW-0812">Transmembrane</keyword>
<name>A0A7X9SWL4_9CORY</name>
<dbReference type="RefSeq" id="WP_168937818.1">
    <property type="nucleotide sequence ID" value="NZ_JABAGA010000003.1"/>
</dbReference>
<feature type="transmembrane region" description="Helical" evidence="1">
    <location>
        <begin position="171"/>
        <end position="195"/>
    </location>
</feature>
<keyword evidence="1" id="KW-0472">Membrane</keyword>